<dbReference type="Pfam" id="PF14541">
    <property type="entry name" value="TAXi_C"/>
    <property type="match status" value="1"/>
</dbReference>
<dbReference type="Pfam" id="PF14543">
    <property type="entry name" value="TAXi_N"/>
    <property type="match status" value="1"/>
</dbReference>
<evidence type="ECO:0000256" key="4">
    <source>
        <dbReference type="ARBA" id="ARBA00022801"/>
    </source>
</evidence>
<dbReference type="PANTHER" id="PTHR47967:SF121">
    <property type="entry name" value="EUKARYOTIC ASPARTYL PROTEASE FAMILY PROTEIN"/>
    <property type="match status" value="1"/>
</dbReference>
<evidence type="ECO:0000256" key="1">
    <source>
        <dbReference type="ARBA" id="ARBA00007447"/>
    </source>
</evidence>
<evidence type="ECO:0000256" key="3">
    <source>
        <dbReference type="ARBA" id="ARBA00022750"/>
    </source>
</evidence>
<dbReference type="GO" id="GO:0004190">
    <property type="term" value="F:aspartic-type endopeptidase activity"/>
    <property type="evidence" value="ECO:0007669"/>
    <property type="project" value="UniProtKB-KW"/>
</dbReference>
<dbReference type="GO" id="GO:0006508">
    <property type="term" value="P:proteolysis"/>
    <property type="evidence" value="ECO:0007669"/>
    <property type="project" value="UniProtKB-KW"/>
</dbReference>
<evidence type="ECO:0000256" key="5">
    <source>
        <dbReference type="ARBA" id="ARBA00023180"/>
    </source>
</evidence>
<feature type="signal peptide" evidence="6">
    <location>
        <begin position="1"/>
        <end position="24"/>
    </location>
</feature>
<dbReference type="GO" id="GO:0005576">
    <property type="term" value="C:extracellular region"/>
    <property type="evidence" value="ECO:0007669"/>
    <property type="project" value="TreeGrafter"/>
</dbReference>
<dbReference type="InterPro" id="IPR021109">
    <property type="entry name" value="Peptidase_aspartic_dom_sf"/>
</dbReference>
<gene>
    <name evidence="8" type="ORF">QN277_014572</name>
</gene>
<sequence length="408" mass="45584">MPYPWITVPLKLKLLILTTSSVYSASPSLLTITQQQLHYHPQIVEATMNLYPDVNGYAVFLWVGTPTQILLARVDTATHFTWAQCQPCSACYPQTRPLFDSRASTTLQDLDGDSPTCRIPDTRDDFFFSQGSSCRFNLKYAEHSRSLGRVVTDTLALVHSNTSLEQFIMGCADSYEGSFSAHFSAVLGLGRGPLSLQSQLRAEAFSLCLSSEKPSVLSFYGASPPKEHYDSNSIAVPLSQRDRYPHYYFVQFGGIGVDGFMLDIPSRIWGYGLNYDGGVIVDTGLNLMRLPCEAYNVFGSEIRRKMSKFRHILAGPEGMEFCYEEEPLSVYPEIEFYFENGSVEGENFVTLKLSDEQIFLRPEKGVVCLAFREGNDPALTIIGNTQLLGTLLTYDLANDLAIFTPRKC</sequence>
<dbReference type="Gene3D" id="2.40.70.10">
    <property type="entry name" value="Acid Proteases"/>
    <property type="match status" value="2"/>
</dbReference>
<keyword evidence="2" id="KW-0645">Protease</keyword>
<keyword evidence="6" id="KW-0732">Signal</keyword>
<dbReference type="InterPro" id="IPR051708">
    <property type="entry name" value="Plant_Aspart_Prot_A1"/>
</dbReference>
<feature type="domain" description="Peptidase A1" evidence="7">
    <location>
        <begin position="57"/>
        <end position="404"/>
    </location>
</feature>
<evidence type="ECO:0000313" key="9">
    <source>
        <dbReference type="Proteomes" id="UP001293593"/>
    </source>
</evidence>
<dbReference type="InterPro" id="IPR034161">
    <property type="entry name" value="Pepsin-like_plant"/>
</dbReference>
<dbReference type="InterPro" id="IPR032799">
    <property type="entry name" value="TAXi_C"/>
</dbReference>
<proteinExistence type="inferred from homology"/>
<keyword evidence="4" id="KW-0378">Hydrolase</keyword>
<comment type="caution">
    <text evidence="8">The sequence shown here is derived from an EMBL/GenBank/DDBJ whole genome shotgun (WGS) entry which is preliminary data.</text>
</comment>
<dbReference type="PANTHER" id="PTHR47967">
    <property type="entry name" value="OS07G0603500 PROTEIN-RELATED"/>
    <property type="match status" value="1"/>
</dbReference>
<dbReference type="SUPFAM" id="SSF50630">
    <property type="entry name" value="Acid proteases"/>
    <property type="match status" value="1"/>
</dbReference>
<feature type="chain" id="PRO_5042289156" description="Peptidase A1 domain-containing protein" evidence="6">
    <location>
        <begin position="25"/>
        <end position="408"/>
    </location>
</feature>
<keyword evidence="5" id="KW-0325">Glycoprotein</keyword>
<dbReference type="EMBL" id="JAWXYG010000023">
    <property type="protein sequence ID" value="KAK4252593.1"/>
    <property type="molecule type" value="Genomic_DNA"/>
</dbReference>
<keyword evidence="3" id="KW-0064">Aspartyl protease</keyword>
<reference evidence="8" key="1">
    <citation type="submission" date="2023-10" db="EMBL/GenBank/DDBJ databases">
        <title>Chromosome-level genome of the transformable northern wattle, Acacia crassicarpa.</title>
        <authorList>
            <person name="Massaro I."/>
            <person name="Sinha N.R."/>
            <person name="Poethig S."/>
            <person name="Leichty A.R."/>
        </authorList>
    </citation>
    <scope>NUCLEOTIDE SEQUENCE</scope>
    <source>
        <strain evidence="8">Acra3RX</strain>
        <tissue evidence="8">Leaf</tissue>
    </source>
</reference>
<name>A0AAE1M7S7_9FABA</name>
<dbReference type="CDD" id="cd05476">
    <property type="entry name" value="pepsin_A_like_plant"/>
    <property type="match status" value="1"/>
</dbReference>
<dbReference type="AlphaFoldDB" id="A0AAE1M7S7"/>
<evidence type="ECO:0000259" key="7">
    <source>
        <dbReference type="PROSITE" id="PS51767"/>
    </source>
</evidence>
<comment type="similarity">
    <text evidence="1">Belongs to the peptidase A1 family.</text>
</comment>
<dbReference type="Proteomes" id="UP001293593">
    <property type="component" value="Unassembled WGS sequence"/>
</dbReference>
<accession>A0AAE1M7S7</accession>
<evidence type="ECO:0000256" key="6">
    <source>
        <dbReference type="SAM" id="SignalP"/>
    </source>
</evidence>
<evidence type="ECO:0000313" key="8">
    <source>
        <dbReference type="EMBL" id="KAK4252593.1"/>
    </source>
</evidence>
<keyword evidence="9" id="KW-1185">Reference proteome</keyword>
<dbReference type="InterPro" id="IPR033121">
    <property type="entry name" value="PEPTIDASE_A1"/>
</dbReference>
<evidence type="ECO:0000256" key="2">
    <source>
        <dbReference type="ARBA" id="ARBA00022670"/>
    </source>
</evidence>
<dbReference type="InterPro" id="IPR032861">
    <property type="entry name" value="TAXi_N"/>
</dbReference>
<organism evidence="8 9">
    <name type="scientific">Acacia crassicarpa</name>
    <name type="common">northern wattle</name>
    <dbReference type="NCBI Taxonomy" id="499986"/>
    <lineage>
        <taxon>Eukaryota</taxon>
        <taxon>Viridiplantae</taxon>
        <taxon>Streptophyta</taxon>
        <taxon>Embryophyta</taxon>
        <taxon>Tracheophyta</taxon>
        <taxon>Spermatophyta</taxon>
        <taxon>Magnoliopsida</taxon>
        <taxon>eudicotyledons</taxon>
        <taxon>Gunneridae</taxon>
        <taxon>Pentapetalae</taxon>
        <taxon>rosids</taxon>
        <taxon>fabids</taxon>
        <taxon>Fabales</taxon>
        <taxon>Fabaceae</taxon>
        <taxon>Caesalpinioideae</taxon>
        <taxon>mimosoid clade</taxon>
        <taxon>Acacieae</taxon>
        <taxon>Acacia</taxon>
    </lineage>
</organism>
<dbReference type="PROSITE" id="PS51767">
    <property type="entry name" value="PEPTIDASE_A1"/>
    <property type="match status" value="1"/>
</dbReference>
<protein>
    <recommendedName>
        <fullName evidence="7">Peptidase A1 domain-containing protein</fullName>
    </recommendedName>
</protein>